<protein>
    <submittedName>
        <fullName evidence="1">Uncharacterized protein</fullName>
    </submittedName>
</protein>
<comment type="caution">
    <text evidence="1">The sequence shown here is derived from an EMBL/GenBank/DDBJ whole genome shotgun (WGS) entry which is preliminary data.</text>
</comment>
<dbReference type="RefSeq" id="WP_128910070.1">
    <property type="nucleotide sequence ID" value="NZ_JBCGEK010000018.1"/>
</dbReference>
<gene>
    <name evidence="1" type="ORF">AAFL32_20560</name>
</gene>
<evidence type="ECO:0000313" key="2">
    <source>
        <dbReference type="Proteomes" id="UP001458070"/>
    </source>
</evidence>
<name>A0ABU9P5N1_9ENTR</name>
<accession>A0ABU9P5N1</accession>
<sequence>MKEFEDLPLDADCVLNNISHLIGAARVLDGTSTYRELGINIIEFVDMYVAAAIEEMKARREK</sequence>
<dbReference type="Proteomes" id="UP001458070">
    <property type="component" value="Unassembled WGS sequence"/>
</dbReference>
<dbReference type="EMBL" id="JBCGEM010000018">
    <property type="protein sequence ID" value="MEM0626276.1"/>
    <property type="molecule type" value="Genomic_DNA"/>
</dbReference>
<evidence type="ECO:0000313" key="1">
    <source>
        <dbReference type="EMBL" id="MEM0626276.1"/>
    </source>
</evidence>
<reference evidence="1 2" key="1">
    <citation type="submission" date="2024-04" db="EMBL/GenBank/DDBJ databases">
        <title>Draft genome assemblies of urinary isolates.</title>
        <authorList>
            <person name="Appleberry H."/>
            <person name="Kula A."/>
            <person name="Wolfe A.J."/>
            <person name="Putonti C."/>
        </authorList>
    </citation>
    <scope>NUCLEOTIDE SEQUENCE [LARGE SCALE GENOMIC DNA]</scope>
    <source>
        <strain evidence="1 2">UMB12529</strain>
    </source>
</reference>
<proteinExistence type="predicted"/>
<keyword evidence="2" id="KW-1185">Reference proteome</keyword>
<organism evidence="1 2">
    <name type="scientific">Klebsiella grimontii</name>
    <dbReference type="NCBI Taxonomy" id="2058152"/>
    <lineage>
        <taxon>Bacteria</taxon>
        <taxon>Pseudomonadati</taxon>
        <taxon>Pseudomonadota</taxon>
        <taxon>Gammaproteobacteria</taxon>
        <taxon>Enterobacterales</taxon>
        <taxon>Enterobacteriaceae</taxon>
        <taxon>Klebsiella/Raoultella group</taxon>
        <taxon>Klebsiella</taxon>
    </lineage>
</organism>